<dbReference type="EMBL" id="FONN01000018">
    <property type="protein sequence ID" value="SFF21267.1"/>
    <property type="molecule type" value="Genomic_DNA"/>
</dbReference>
<reference evidence="2" key="1">
    <citation type="submission" date="2016-10" db="EMBL/GenBank/DDBJ databases">
        <authorList>
            <person name="Varghese N."/>
            <person name="Submissions S."/>
        </authorList>
    </citation>
    <scope>NUCLEOTIDE SEQUENCE [LARGE SCALE GENOMIC DNA]</scope>
    <source>
        <strain evidence="2">CGMCC 1.10223</strain>
    </source>
</reference>
<sequence length="94" mass="10927">MLLHCFNILNDIHKLRMVVVLVLCYRRIIDRLRWTIGTKVSVIHAAYITHIIVIISIQNNYPLPVLEYTLLYSQKGHAVCMFDMEGYGLQCFCG</sequence>
<keyword evidence="2" id="KW-1185">Reference proteome</keyword>
<name>A0A1I2GWW7_9BACL</name>
<dbReference type="AlphaFoldDB" id="A0A1I2GWW7"/>
<protein>
    <submittedName>
        <fullName evidence="1">Uncharacterized protein</fullName>
    </submittedName>
</protein>
<evidence type="ECO:0000313" key="2">
    <source>
        <dbReference type="Proteomes" id="UP000183410"/>
    </source>
</evidence>
<gene>
    <name evidence="1" type="ORF">SAMN04487969_11869</name>
</gene>
<proteinExistence type="predicted"/>
<evidence type="ECO:0000313" key="1">
    <source>
        <dbReference type="EMBL" id="SFF21267.1"/>
    </source>
</evidence>
<accession>A0A1I2GWW7</accession>
<organism evidence="1 2">
    <name type="scientific">Paenibacillus algorifonticola</name>
    <dbReference type="NCBI Taxonomy" id="684063"/>
    <lineage>
        <taxon>Bacteria</taxon>
        <taxon>Bacillati</taxon>
        <taxon>Bacillota</taxon>
        <taxon>Bacilli</taxon>
        <taxon>Bacillales</taxon>
        <taxon>Paenibacillaceae</taxon>
        <taxon>Paenibacillus</taxon>
    </lineage>
</organism>
<dbReference type="Proteomes" id="UP000183410">
    <property type="component" value="Unassembled WGS sequence"/>
</dbReference>